<evidence type="ECO:0000256" key="1">
    <source>
        <dbReference type="ARBA" id="ARBA00004239"/>
    </source>
</evidence>
<feature type="binding site" evidence="8">
    <location>
        <position position="616"/>
    </location>
    <ligand>
        <name>Ca(2+)</name>
        <dbReference type="ChEBI" id="CHEBI:29108"/>
    </ligand>
</feature>
<comment type="cofactor">
    <cofactor evidence="8">
        <name>Ca(2+)</name>
        <dbReference type="ChEBI" id="CHEBI:29108"/>
    </cofactor>
    <text evidence="8">Binds 1 Ca(2+) ion per subunit.</text>
</comment>
<keyword evidence="4 8" id="KW-0378">Hydrolase</keyword>
<keyword evidence="7" id="KW-0865">Zymogen</keyword>
<dbReference type="PANTHER" id="PTHR14218:SF19">
    <property type="entry name" value="SERINE PROTEASE AORO, PUTATIVE (AFU_ORTHOLOGUE AFUA_6G10250)-RELATED"/>
    <property type="match status" value="1"/>
</dbReference>
<protein>
    <submittedName>
        <fullName evidence="11">Peptidase S8/S53 domain-containing protein</fullName>
    </submittedName>
</protein>
<gene>
    <name evidence="11" type="ORF">B0T22DRAFT_384590</name>
</gene>
<comment type="caution">
    <text evidence="11">The sequence shown here is derived from an EMBL/GenBank/DDBJ whole genome shotgun (WGS) entry which is preliminary data.</text>
</comment>
<reference evidence="11" key="2">
    <citation type="submission" date="2023-06" db="EMBL/GenBank/DDBJ databases">
        <authorList>
            <consortium name="Lawrence Berkeley National Laboratory"/>
            <person name="Haridas S."/>
            <person name="Hensen N."/>
            <person name="Bonometti L."/>
            <person name="Westerberg I."/>
            <person name="Brannstrom I.O."/>
            <person name="Guillou S."/>
            <person name="Cros-Aarteil S."/>
            <person name="Calhoun S."/>
            <person name="Kuo A."/>
            <person name="Mondo S."/>
            <person name="Pangilinan J."/>
            <person name="Riley R."/>
            <person name="Labutti K."/>
            <person name="Andreopoulos B."/>
            <person name="Lipzen A."/>
            <person name="Chen C."/>
            <person name="Yanf M."/>
            <person name="Daum C."/>
            <person name="Ng V."/>
            <person name="Clum A."/>
            <person name="Steindorff A."/>
            <person name="Ohm R."/>
            <person name="Martin F."/>
            <person name="Silar P."/>
            <person name="Natvig D."/>
            <person name="Lalanne C."/>
            <person name="Gautier V."/>
            <person name="Ament-Velasquez S.L."/>
            <person name="Kruys A."/>
            <person name="Hutchinson M.I."/>
            <person name="Powell A.J."/>
            <person name="Barry K."/>
            <person name="Miller A.N."/>
            <person name="Grigoriev I.V."/>
            <person name="Debuchy R."/>
            <person name="Gladieux P."/>
            <person name="Thoren M.H."/>
            <person name="Johannesson H."/>
        </authorList>
    </citation>
    <scope>NUCLEOTIDE SEQUENCE</scope>
    <source>
        <strain evidence="11">CBS 314.62</strain>
    </source>
</reference>
<dbReference type="SMART" id="SM00944">
    <property type="entry name" value="Pro-kuma_activ"/>
    <property type="match status" value="1"/>
</dbReference>
<evidence type="ECO:0000256" key="6">
    <source>
        <dbReference type="ARBA" id="ARBA00022837"/>
    </source>
</evidence>
<evidence type="ECO:0000256" key="4">
    <source>
        <dbReference type="ARBA" id="ARBA00022801"/>
    </source>
</evidence>
<dbReference type="Pfam" id="PF09286">
    <property type="entry name" value="Pro-kuma_activ"/>
    <property type="match status" value="1"/>
</dbReference>
<evidence type="ECO:0000313" key="12">
    <source>
        <dbReference type="Proteomes" id="UP001270362"/>
    </source>
</evidence>
<keyword evidence="6 8" id="KW-0106">Calcium</keyword>
<feature type="chain" id="PRO_5042079297" evidence="9">
    <location>
        <begin position="21"/>
        <end position="639"/>
    </location>
</feature>
<name>A0AAE0X3I3_9PEZI</name>
<organism evidence="11 12">
    <name type="scientific">Podospora appendiculata</name>
    <dbReference type="NCBI Taxonomy" id="314037"/>
    <lineage>
        <taxon>Eukaryota</taxon>
        <taxon>Fungi</taxon>
        <taxon>Dikarya</taxon>
        <taxon>Ascomycota</taxon>
        <taxon>Pezizomycotina</taxon>
        <taxon>Sordariomycetes</taxon>
        <taxon>Sordariomycetidae</taxon>
        <taxon>Sordariales</taxon>
        <taxon>Podosporaceae</taxon>
        <taxon>Podospora</taxon>
    </lineage>
</organism>
<feature type="binding site" evidence="8">
    <location>
        <position position="597"/>
    </location>
    <ligand>
        <name>Ca(2+)</name>
        <dbReference type="ChEBI" id="CHEBI:29108"/>
    </ligand>
</feature>
<feature type="signal peptide" evidence="9">
    <location>
        <begin position="1"/>
        <end position="20"/>
    </location>
</feature>
<dbReference type="CDD" id="cd11377">
    <property type="entry name" value="Pro-peptidase_S53"/>
    <property type="match status" value="1"/>
</dbReference>
<dbReference type="GO" id="GO:0006508">
    <property type="term" value="P:proteolysis"/>
    <property type="evidence" value="ECO:0007669"/>
    <property type="project" value="UniProtKB-KW"/>
</dbReference>
<evidence type="ECO:0000256" key="2">
    <source>
        <dbReference type="ARBA" id="ARBA00022670"/>
    </source>
</evidence>
<dbReference type="AlphaFoldDB" id="A0AAE0X3I3"/>
<feature type="binding site" evidence="8">
    <location>
        <position position="598"/>
    </location>
    <ligand>
        <name>Ca(2+)</name>
        <dbReference type="ChEBI" id="CHEBI:29108"/>
    </ligand>
</feature>
<feature type="active site" description="Charge relay system" evidence="8">
    <location>
        <position position="270"/>
    </location>
</feature>
<feature type="domain" description="Peptidase S53" evidence="10">
    <location>
        <begin position="191"/>
        <end position="638"/>
    </location>
</feature>
<dbReference type="GO" id="GO:0004252">
    <property type="term" value="F:serine-type endopeptidase activity"/>
    <property type="evidence" value="ECO:0007669"/>
    <property type="project" value="UniProtKB-UniRule"/>
</dbReference>
<dbReference type="GO" id="GO:0008240">
    <property type="term" value="F:tripeptidyl-peptidase activity"/>
    <property type="evidence" value="ECO:0007669"/>
    <property type="project" value="TreeGrafter"/>
</dbReference>
<dbReference type="GO" id="GO:0046872">
    <property type="term" value="F:metal ion binding"/>
    <property type="evidence" value="ECO:0007669"/>
    <property type="project" value="UniProtKB-UniRule"/>
</dbReference>
<dbReference type="PANTHER" id="PTHR14218">
    <property type="entry name" value="PROTEASE S8 TRIPEPTIDYL PEPTIDASE I CLN2"/>
    <property type="match status" value="1"/>
</dbReference>
<comment type="subcellular location">
    <subcellularLocation>
        <location evidence="1">Secreted</location>
        <location evidence="1">Extracellular space</location>
    </subcellularLocation>
</comment>
<dbReference type="SUPFAM" id="SSF54897">
    <property type="entry name" value="Protease propeptides/inhibitors"/>
    <property type="match status" value="1"/>
</dbReference>
<evidence type="ECO:0000256" key="5">
    <source>
        <dbReference type="ARBA" id="ARBA00022825"/>
    </source>
</evidence>
<feature type="binding site" evidence="8">
    <location>
        <position position="618"/>
    </location>
    <ligand>
        <name>Ca(2+)</name>
        <dbReference type="ChEBI" id="CHEBI:29108"/>
    </ligand>
</feature>
<evidence type="ECO:0000256" key="8">
    <source>
        <dbReference type="PROSITE-ProRule" id="PRU01032"/>
    </source>
</evidence>
<dbReference type="SUPFAM" id="SSF52743">
    <property type="entry name" value="Subtilisin-like"/>
    <property type="match status" value="1"/>
</dbReference>
<reference evidence="11" key="1">
    <citation type="journal article" date="2023" name="Mol. Phylogenet. Evol.">
        <title>Genome-scale phylogeny and comparative genomics of the fungal order Sordariales.</title>
        <authorList>
            <person name="Hensen N."/>
            <person name="Bonometti L."/>
            <person name="Westerberg I."/>
            <person name="Brannstrom I.O."/>
            <person name="Guillou S."/>
            <person name="Cros-Aarteil S."/>
            <person name="Calhoun S."/>
            <person name="Haridas S."/>
            <person name="Kuo A."/>
            <person name="Mondo S."/>
            <person name="Pangilinan J."/>
            <person name="Riley R."/>
            <person name="LaButti K."/>
            <person name="Andreopoulos B."/>
            <person name="Lipzen A."/>
            <person name="Chen C."/>
            <person name="Yan M."/>
            <person name="Daum C."/>
            <person name="Ng V."/>
            <person name="Clum A."/>
            <person name="Steindorff A."/>
            <person name="Ohm R.A."/>
            <person name="Martin F."/>
            <person name="Silar P."/>
            <person name="Natvig D.O."/>
            <person name="Lalanne C."/>
            <person name="Gautier V."/>
            <person name="Ament-Velasquez S.L."/>
            <person name="Kruys A."/>
            <person name="Hutchinson M.I."/>
            <person name="Powell A.J."/>
            <person name="Barry K."/>
            <person name="Miller A.N."/>
            <person name="Grigoriev I.V."/>
            <person name="Debuchy R."/>
            <person name="Gladieux P."/>
            <person name="Hiltunen Thoren M."/>
            <person name="Johannesson H."/>
        </authorList>
    </citation>
    <scope>NUCLEOTIDE SEQUENCE</scope>
    <source>
        <strain evidence="11">CBS 314.62</strain>
    </source>
</reference>
<dbReference type="Gene3D" id="3.40.50.200">
    <property type="entry name" value="Peptidase S8/S53 domain"/>
    <property type="match status" value="1"/>
</dbReference>
<dbReference type="InterPro" id="IPR015366">
    <property type="entry name" value="S53_propep"/>
</dbReference>
<keyword evidence="5 8" id="KW-0720">Serine protease</keyword>
<evidence type="ECO:0000256" key="7">
    <source>
        <dbReference type="ARBA" id="ARBA00023145"/>
    </source>
</evidence>
<sequence>MLHYVLITCLGLFWLAWSRAVPPGHVVHETRLLSHPQLSRRMHPDTLLPMRIGLKHNKDALANAERWLMEVSHPHSPKYGQFWTQETIIDVFRPSDAAVKAVARWLTSSGIAKHRITHSDNKGWLAFDATVQEVESLLHTEYFHDGQRRASVGCNQYHVPSRIQQHIDYITPGVKGQDKNSNDELANCDQVITPACVRALYNFDTADPTAPLNPNNSLGIFEEGDFYTQADLDLFFSNHTSYIPNGTHPTLNSIDGGLAPNNWTDFPGSESELDFALAYPIVYPQNITLFQTDDMYYAQRDASKSGWFNTFFDAIDGSYCTYSAWGETGNDPSLDPIYPDLRNGTASDQDIYAGPLMCGVYKPTNVISISYGVFEMDLPAYYQKRQCDELLKLALQGVSVVQASGDTGVGAGGYEDCLRDNDVFTPTALNSCPWITNVGGTTIETGNTVYDPEVAVNNPWQDYSSSGGFSNIFPIPDYQASAVAHYFKHHDPPYPYYHDGNWNQTTTHNRTKLLPVEKKQKGIYNRNGRGIPDVAANGDKIAVWWYGEPSLSGGTSASCPIFASLLNRIVEERLKVGKGPIGFVNPALYAYPEVLNDITNGSNPGCGTDGFRAVEGWDPVTGLGTPDYARMLGLFLSLP</sequence>
<dbReference type="Proteomes" id="UP001270362">
    <property type="component" value="Unassembled WGS sequence"/>
</dbReference>
<accession>A0AAE0X3I3</accession>
<dbReference type="InterPro" id="IPR030400">
    <property type="entry name" value="Sedolisin_dom"/>
</dbReference>
<dbReference type="CDD" id="cd04056">
    <property type="entry name" value="Peptidases_S53"/>
    <property type="match status" value="1"/>
</dbReference>
<dbReference type="EMBL" id="JAULSO010000004">
    <property type="protein sequence ID" value="KAK3684048.1"/>
    <property type="molecule type" value="Genomic_DNA"/>
</dbReference>
<feature type="active site" description="Charge relay system" evidence="8">
    <location>
        <position position="556"/>
    </location>
</feature>
<keyword evidence="12" id="KW-1185">Reference proteome</keyword>
<keyword evidence="3 8" id="KW-0479">Metal-binding</keyword>
<evidence type="ECO:0000256" key="3">
    <source>
        <dbReference type="ARBA" id="ARBA00022723"/>
    </source>
</evidence>
<feature type="active site" description="Charge relay system" evidence="8">
    <location>
        <position position="274"/>
    </location>
</feature>
<proteinExistence type="predicted"/>
<dbReference type="PROSITE" id="PS51695">
    <property type="entry name" value="SEDOLISIN"/>
    <property type="match status" value="1"/>
</dbReference>
<dbReference type="GO" id="GO:0005576">
    <property type="term" value="C:extracellular region"/>
    <property type="evidence" value="ECO:0007669"/>
    <property type="project" value="UniProtKB-SubCell"/>
</dbReference>
<dbReference type="InterPro" id="IPR050819">
    <property type="entry name" value="Tripeptidyl-peptidase_I"/>
</dbReference>
<evidence type="ECO:0000259" key="10">
    <source>
        <dbReference type="PROSITE" id="PS51695"/>
    </source>
</evidence>
<evidence type="ECO:0000313" key="11">
    <source>
        <dbReference type="EMBL" id="KAK3684048.1"/>
    </source>
</evidence>
<dbReference type="InterPro" id="IPR036852">
    <property type="entry name" value="Peptidase_S8/S53_dom_sf"/>
</dbReference>
<keyword evidence="9" id="KW-0732">Signal</keyword>
<keyword evidence="2 8" id="KW-0645">Protease</keyword>
<evidence type="ECO:0000256" key="9">
    <source>
        <dbReference type="SAM" id="SignalP"/>
    </source>
</evidence>